<gene>
    <name evidence="1" type="ORF">HX837_08230</name>
</gene>
<reference evidence="1 2" key="1">
    <citation type="journal article" date="2019" name="Environ. Microbiol.">
        <title>Genomics insights into ecotype formation of ammonia-oxidizing archaea in the deep ocean.</title>
        <authorList>
            <person name="Wang Y."/>
            <person name="Huang J.M."/>
            <person name="Cui G.J."/>
            <person name="Nunoura T."/>
            <person name="Takaki Y."/>
            <person name="Li W.L."/>
            <person name="Li J."/>
            <person name="Gao Z.M."/>
            <person name="Takai K."/>
            <person name="Zhang A.Q."/>
            <person name="Stepanauskas R."/>
        </authorList>
    </citation>
    <scope>NUCLEOTIDE SEQUENCE [LARGE SCALE GENOMIC DNA]</scope>
    <source>
        <strain evidence="1 2">L15b</strain>
    </source>
</reference>
<organism evidence="1 2">
    <name type="scientific">Marine Group I thaumarchaeote</name>
    <dbReference type="NCBI Taxonomy" id="2511932"/>
    <lineage>
        <taxon>Archaea</taxon>
        <taxon>Nitrososphaerota</taxon>
        <taxon>Marine Group I</taxon>
    </lineage>
</organism>
<comment type="caution">
    <text evidence="1">The sequence shown here is derived from an EMBL/GenBank/DDBJ whole genome shotgun (WGS) entry which is preliminary data.</text>
</comment>
<protein>
    <submittedName>
        <fullName evidence="1">Uncharacterized protein</fullName>
    </submittedName>
</protein>
<feature type="non-terminal residue" evidence="1">
    <location>
        <position position="141"/>
    </location>
</feature>
<dbReference type="Proteomes" id="UP000523105">
    <property type="component" value="Unassembled WGS sequence"/>
</dbReference>
<accession>A0A7K4MSE6</accession>
<dbReference type="AlphaFoldDB" id="A0A7K4MSE6"/>
<sequence length="141" mass="16817">MILSKSIEKWQDNPTYKEQSKIHWFVWLLENPKSPISLTGAIDLYNHDIIHILLGRGMEVRDEAMVIGFTMGNSETTSSWVRWLFEFCARYLYPEGYCFDEDDLVEFERGYAYGYTRLRRNIHLAKFDCCMKKTISRLRKE</sequence>
<dbReference type="EMBL" id="JACASV010000129">
    <property type="protein sequence ID" value="NWJ44167.1"/>
    <property type="molecule type" value="Genomic_DNA"/>
</dbReference>
<evidence type="ECO:0000313" key="1">
    <source>
        <dbReference type="EMBL" id="NWJ44167.1"/>
    </source>
</evidence>
<evidence type="ECO:0000313" key="2">
    <source>
        <dbReference type="Proteomes" id="UP000523105"/>
    </source>
</evidence>
<proteinExistence type="predicted"/>
<name>A0A7K4MSE6_9ARCH</name>